<dbReference type="STRING" id="415015.SAMN05660462_01691"/>
<dbReference type="Gene3D" id="3.30.1490.480">
    <property type="entry name" value="Endolytic murein transglycosylase"/>
    <property type="match status" value="1"/>
</dbReference>
<feature type="transmembrane region" description="Helical" evidence="1">
    <location>
        <begin position="9"/>
        <end position="29"/>
    </location>
</feature>
<sequence>MNRNKTNKLFLLLGIGIGFVIASLLNIAYPKIKYTSYTDEQVIEKARELGMVSLKEAISQSQDSVEKNNEDDEEKIIDEKLETIIEEDLNDNDTNAEAVAEENETIKFVISKGQNSEEIINKLFEAGIINDKEVFTNLAIERNVQKKFNYGTFQLNKNMEYDLLIKALTRR</sequence>
<keyword evidence="3" id="KW-1185">Reference proteome</keyword>
<accession>A0A1H3PYG1</accession>
<dbReference type="AlphaFoldDB" id="A0A1H3PYG1"/>
<gene>
    <name evidence="2" type="ORF">SAMN05660462_01691</name>
</gene>
<organism evidence="2 3">
    <name type="scientific">Proteiniborus ethanoligenes</name>
    <dbReference type="NCBI Taxonomy" id="415015"/>
    <lineage>
        <taxon>Bacteria</taxon>
        <taxon>Bacillati</taxon>
        <taxon>Bacillota</taxon>
        <taxon>Clostridia</taxon>
        <taxon>Eubacteriales</taxon>
        <taxon>Proteiniborus</taxon>
    </lineage>
</organism>
<dbReference type="OrthoDB" id="1957545at2"/>
<evidence type="ECO:0000313" key="3">
    <source>
        <dbReference type="Proteomes" id="UP000198625"/>
    </source>
</evidence>
<keyword evidence="1" id="KW-0812">Transmembrane</keyword>
<keyword evidence="1" id="KW-0472">Membrane</keyword>
<proteinExistence type="predicted"/>
<protein>
    <submittedName>
        <fullName evidence="2">YceG-like family protein</fullName>
    </submittedName>
</protein>
<evidence type="ECO:0000256" key="1">
    <source>
        <dbReference type="SAM" id="Phobius"/>
    </source>
</evidence>
<reference evidence="2 3" key="1">
    <citation type="submission" date="2016-10" db="EMBL/GenBank/DDBJ databases">
        <authorList>
            <person name="de Groot N.N."/>
        </authorList>
    </citation>
    <scope>NUCLEOTIDE SEQUENCE [LARGE SCALE GENOMIC DNA]</scope>
    <source>
        <strain evidence="2 3">DSM 21650</strain>
    </source>
</reference>
<name>A0A1H3PYG1_9FIRM</name>
<dbReference type="Proteomes" id="UP000198625">
    <property type="component" value="Unassembled WGS sequence"/>
</dbReference>
<keyword evidence="1" id="KW-1133">Transmembrane helix</keyword>
<dbReference type="RefSeq" id="WP_091729842.1">
    <property type="nucleotide sequence ID" value="NZ_FNQE01000017.1"/>
</dbReference>
<evidence type="ECO:0000313" key="2">
    <source>
        <dbReference type="EMBL" id="SDZ05981.1"/>
    </source>
</evidence>
<dbReference type="EMBL" id="FNQE01000017">
    <property type="protein sequence ID" value="SDZ05981.1"/>
    <property type="molecule type" value="Genomic_DNA"/>
</dbReference>